<feature type="domain" description="SpoVT-AbrB" evidence="1">
    <location>
        <begin position="58"/>
        <end position="103"/>
    </location>
</feature>
<proteinExistence type="predicted"/>
<dbReference type="SUPFAM" id="SSF89447">
    <property type="entry name" value="AbrB/MazE/MraZ-like"/>
    <property type="match status" value="1"/>
</dbReference>
<keyword evidence="3" id="KW-1185">Reference proteome</keyword>
<dbReference type="InterPro" id="IPR037914">
    <property type="entry name" value="SpoVT-AbrB_sf"/>
</dbReference>
<dbReference type="EMBL" id="JAPOHA010000003">
    <property type="protein sequence ID" value="MCY1713379.1"/>
    <property type="molecule type" value="Genomic_DNA"/>
</dbReference>
<evidence type="ECO:0000313" key="3">
    <source>
        <dbReference type="Proteomes" id="UP001082703"/>
    </source>
</evidence>
<dbReference type="RefSeq" id="WP_268057386.1">
    <property type="nucleotide sequence ID" value="NZ_JAPOHA010000003.1"/>
</dbReference>
<accession>A0ABT4BR68</accession>
<organism evidence="2 3">
    <name type="scientific">Caproiciproducens galactitolivorans</name>
    <dbReference type="NCBI Taxonomy" id="642589"/>
    <lineage>
        <taxon>Bacteria</taxon>
        <taxon>Bacillati</taxon>
        <taxon>Bacillota</taxon>
        <taxon>Clostridia</taxon>
        <taxon>Eubacteriales</taxon>
        <taxon>Acutalibacteraceae</taxon>
        <taxon>Caproiciproducens</taxon>
    </lineage>
</organism>
<evidence type="ECO:0000259" key="1">
    <source>
        <dbReference type="SMART" id="SM00966"/>
    </source>
</evidence>
<name>A0ABT4BR68_9FIRM</name>
<dbReference type="InterPro" id="IPR007159">
    <property type="entry name" value="SpoVT-AbrB_dom"/>
</dbReference>
<dbReference type="Proteomes" id="UP001082703">
    <property type="component" value="Unassembled WGS sequence"/>
</dbReference>
<gene>
    <name evidence="2" type="ORF">OUY18_03800</name>
</gene>
<reference evidence="2 3" key="1">
    <citation type="submission" date="2022-11" db="EMBL/GenBank/DDBJ databases">
        <authorList>
            <person name="Caiyu Z."/>
        </authorList>
    </citation>
    <scope>NUCLEOTIDE SEQUENCE [LARGE SCALE GENOMIC DNA]</scope>
    <source>
        <strain evidence="2 3">YR-4</strain>
    </source>
</reference>
<sequence>MNEIIGLPAIVSARYRIVIDKNLRNLFNIPETGSVLVRVTRNRLQIFPASRLVGGAVQKSISIGRFNLPMEWVRRNGVEIGSHVFLIATDDCILVCPSVKKQKIEGKEKK</sequence>
<dbReference type="SMART" id="SM00966">
    <property type="entry name" value="SpoVT_AbrB"/>
    <property type="match status" value="2"/>
</dbReference>
<feature type="domain" description="SpoVT-AbrB" evidence="1">
    <location>
        <begin position="9"/>
        <end position="54"/>
    </location>
</feature>
<comment type="caution">
    <text evidence="2">The sequence shown here is derived from an EMBL/GenBank/DDBJ whole genome shotgun (WGS) entry which is preliminary data.</text>
</comment>
<evidence type="ECO:0000313" key="2">
    <source>
        <dbReference type="EMBL" id="MCY1713379.1"/>
    </source>
</evidence>
<protein>
    <recommendedName>
        <fullName evidence="1">SpoVT-AbrB domain-containing protein</fullName>
    </recommendedName>
</protein>